<evidence type="ECO:0000256" key="4">
    <source>
        <dbReference type="ARBA" id="ARBA00012546"/>
    </source>
</evidence>
<proteinExistence type="inferred from homology"/>
<dbReference type="SUPFAM" id="SSF51556">
    <property type="entry name" value="Metallo-dependent hydrolases"/>
    <property type="match status" value="1"/>
</dbReference>
<evidence type="ECO:0000313" key="9">
    <source>
        <dbReference type="Proteomes" id="UP000671995"/>
    </source>
</evidence>
<evidence type="ECO:0000256" key="6">
    <source>
        <dbReference type="ARBA" id="ARBA00023235"/>
    </source>
</evidence>
<dbReference type="RefSeq" id="WP_210116664.1">
    <property type="nucleotide sequence ID" value="NZ_CP054257.1"/>
</dbReference>
<accession>A0A975F0D2</accession>
<dbReference type="PANTHER" id="PTHR30068:SF4">
    <property type="entry name" value="URONATE ISOMERASE"/>
    <property type="match status" value="1"/>
</dbReference>
<dbReference type="GO" id="GO:0042840">
    <property type="term" value="P:D-glucuronate catabolic process"/>
    <property type="evidence" value="ECO:0007669"/>
    <property type="project" value="TreeGrafter"/>
</dbReference>
<dbReference type="Proteomes" id="UP000671995">
    <property type="component" value="Chromosome"/>
</dbReference>
<dbReference type="NCBIfam" id="NF002794">
    <property type="entry name" value="PRK02925.1"/>
    <property type="match status" value="1"/>
</dbReference>
<comment type="catalytic activity">
    <reaction evidence="7">
        <text>aldehydo-D-galacturonate = keto-D-tagaturonate</text>
        <dbReference type="Rhea" id="RHEA:27702"/>
        <dbReference type="ChEBI" id="CHEBI:12952"/>
        <dbReference type="ChEBI" id="CHEBI:17886"/>
    </reaction>
</comment>
<gene>
    <name evidence="7 8" type="primary">uxaC</name>
    <name evidence="8" type="ORF">HRI96_06920</name>
</gene>
<reference evidence="8" key="2">
    <citation type="journal article" date="2021" name="Microbiol. Resour. Announc.">
        <title>Complete Genome Sequences of Three Human Oral Treponema parvum Isolates.</title>
        <authorList>
            <person name="Zeng H."/>
            <person name="Watt R.M."/>
        </authorList>
    </citation>
    <scope>NUCLEOTIDE SEQUENCE</scope>
    <source>
        <strain evidence="8">ATCC 700773</strain>
    </source>
</reference>
<dbReference type="Pfam" id="PF02614">
    <property type="entry name" value="UxaC"/>
    <property type="match status" value="1"/>
</dbReference>
<keyword evidence="6 7" id="KW-0413">Isomerase</keyword>
<dbReference type="AlphaFoldDB" id="A0A975F0D2"/>
<name>A0A975F0D2_9SPIR</name>
<evidence type="ECO:0000256" key="5">
    <source>
        <dbReference type="ARBA" id="ARBA00020555"/>
    </source>
</evidence>
<dbReference type="Gene3D" id="3.20.20.140">
    <property type="entry name" value="Metal-dependent hydrolases"/>
    <property type="match status" value="1"/>
</dbReference>
<evidence type="ECO:0000313" key="8">
    <source>
        <dbReference type="EMBL" id="QTQ11950.1"/>
    </source>
</evidence>
<comment type="pathway">
    <text evidence="2 7">Carbohydrate metabolism; pentose and glucuronate interconversion.</text>
</comment>
<dbReference type="InterPro" id="IPR003766">
    <property type="entry name" value="Uronate_isomerase"/>
</dbReference>
<dbReference type="InterPro" id="IPR032466">
    <property type="entry name" value="Metal_Hydrolase"/>
</dbReference>
<protein>
    <recommendedName>
        <fullName evidence="5 7">Uronate isomerase</fullName>
        <ecNumber evidence="4 7">5.3.1.12</ecNumber>
    </recommendedName>
    <alternativeName>
        <fullName evidence="7">Glucuronate isomerase</fullName>
    </alternativeName>
    <alternativeName>
        <fullName evidence="7">Uronic isomerase</fullName>
    </alternativeName>
</protein>
<evidence type="ECO:0000256" key="7">
    <source>
        <dbReference type="HAMAP-Rule" id="MF_00675"/>
    </source>
</evidence>
<evidence type="ECO:0000256" key="1">
    <source>
        <dbReference type="ARBA" id="ARBA00001165"/>
    </source>
</evidence>
<evidence type="ECO:0000256" key="2">
    <source>
        <dbReference type="ARBA" id="ARBA00004892"/>
    </source>
</evidence>
<dbReference type="GO" id="GO:0019698">
    <property type="term" value="P:D-galacturonate catabolic process"/>
    <property type="evidence" value="ECO:0007669"/>
    <property type="project" value="TreeGrafter"/>
</dbReference>
<dbReference type="PANTHER" id="PTHR30068">
    <property type="entry name" value="URONATE ISOMERASE"/>
    <property type="match status" value="1"/>
</dbReference>
<reference evidence="8" key="1">
    <citation type="submission" date="2020-05" db="EMBL/GenBank/DDBJ databases">
        <authorList>
            <person name="Zeng H."/>
            <person name="Chan Y.K."/>
            <person name="Watt R.M."/>
        </authorList>
    </citation>
    <scope>NUCLEOTIDE SEQUENCE</scope>
    <source>
        <strain evidence="8">ATCC 700773</strain>
    </source>
</reference>
<dbReference type="HAMAP" id="MF_00675">
    <property type="entry name" value="UxaC"/>
    <property type="match status" value="1"/>
</dbReference>
<evidence type="ECO:0000256" key="3">
    <source>
        <dbReference type="ARBA" id="ARBA00008397"/>
    </source>
</evidence>
<comment type="similarity">
    <text evidence="3 7">Belongs to the metallo-dependent hydrolases superfamily. Uronate isomerase family.</text>
</comment>
<dbReference type="EC" id="5.3.1.12" evidence="4 7"/>
<dbReference type="GO" id="GO:0008880">
    <property type="term" value="F:glucuronate isomerase activity"/>
    <property type="evidence" value="ECO:0007669"/>
    <property type="project" value="UniProtKB-UniRule"/>
</dbReference>
<sequence>MKDFFSETFMLESPLAVELYEKHAKSMPIFDYHCHLSAKEIYEDKVFSSLGGLWFDHDHYKWRLIRAFGTDEKNVTGNGDIYDKYLAFVDTLPYAVGNPVLHWTYCELKDVFGITEPLTRESAKRIWDKANADISQKRLSPRKMLAFYNVKGLCTTEDASADLSYHKKLKDEWPECKVIPAWRPDKILGVNSYKFIPELKALSLICGPINSYEDLKKSLVKRMNDFLEHGCVASDHDLNAFKFSLVNDKEMDEIFKKAVSLKAVTEEEAASWKCTLLVFLYSEYHKRNWAVELHAGCNRDQNMKMVKAVGEACGYDSPGDNEMALPLGQLFNHLEENGILSKSILFSLNPKDLWTLASLCYTFHEEGIRGKMQLGAAWWMQDHKKGMIDHMDALANTGLLGTFIGMLTDSRSFLSYSRHDYFRRILCTYLASYVEKGEYPYAGNIKKLTEDICYNNVIKYLFG</sequence>
<comment type="catalytic activity">
    <reaction evidence="1 7">
        <text>D-glucuronate = D-fructuronate</text>
        <dbReference type="Rhea" id="RHEA:13049"/>
        <dbReference type="ChEBI" id="CHEBI:58720"/>
        <dbReference type="ChEBI" id="CHEBI:59863"/>
        <dbReference type="EC" id="5.3.1.12"/>
    </reaction>
</comment>
<organism evidence="8 9">
    <name type="scientific">Treponema parvum</name>
    <dbReference type="NCBI Taxonomy" id="138851"/>
    <lineage>
        <taxon>Bacteria</taxon>
        <taxon>Pseudomonadati</taxon>
        <taxon>Spirochaetota</taxon>
        <taxon>Spirochaetia</taxon>
        <taxon>Spirochaetales</taxon>
        <taxon>Treponemataceae</taxon>
        <taxon>Treponema</taxon>
    </lineage>
</organism>
<dbReference type="Gene3D" id="1.10.2020.10">
    <property type="entry name" value="uronate isomerase, domain 2, chain A"/>
    <property type="match status" value="1"/>
</dbReference>
<dbReference type="EMBL" id="CP054257">
    <property type="protein sequence ID" value="QTQ11950.1"/>
    <property type="molecule type" value="Genomic_DNA"/>
</dbReference>